<evidence type="ECO:0000313" key="3">
    <source>
        <dbReference type="Proteomes" id="UP000515162"/>
    </source>
</evidence>
<feature type="chain" id="PRO_5028140525" evidence="2">
    <location>
        <begin position="36"/>
        <end position="250"/>
    </location>
</feature>
<evidence type="ECO:0000313" key="4">
    <source>
        <dbReference type="RefSeq" id="XP_033160727.1"/>
    </source>
</evidence>
<feature type="region of interest" description="Disordered" evidence="1">
    <location>
        <begin position="151"/>
        <end position="222"/>
    </location>
</feature>
<accession>A0A6P8JV88</accession>
<name>A0A6P8JV88_DROMA</name>
<protein>
    <submittedName>
        <fullName evidence="4">Uncharacterized protein LOC117141411</fullName>
    </submittedName>
</protein>
<sequence length="250" mass="26468">MGERVEKRQGKMGGCGLQLVLPLVTILILAAQAQAMTSSPVLKDGTLGDAAALAAAHSAAKILEDVQTISAVQDWSLLCKELCGAGLGVASTPDVAKNTILRPETDVAKCRQLCGLPRGEVGDLVCSSFCVQKGRSLPGCSPCQQEVRRMREMKETKETKERKEKEQEVRKNEEKASGVLGDPTHGSRSAENAERRGSFEEATVSAAPVAAASDTDTTTPAPDWDEVCKVLCKTGDGGSLCNCDLSPFFS</sequence>
<evidence type="ECO:0000256" key="2">
    <source>
        <dbReference type="SAM" id="SignalP"/>
    </source>
</evidence>
<keyword evidence="3" id="KW-1185">Reference proteome</keyword>
<keyword evidence="2" id="KW-0732">Signal</keyword>
<feature type="signal peptide" evidence="2">
    <location>
        <begin position="1"/>
        <end position="35"/>
    </location>
</feature>
<dbReference type="RefSeq" id="XP_033160727.1">
    <property type="nucleotide sequence ID" value="XM_033304836.1"/>
</dbReference>
<dbReference type="AlphaFoldDB" id="A0A6P8JV88"/>
<feature type="compositionally biased region" description="Basic and acidic residues" evidence="1">
    <location>
        <begin position="151"/>
        <end position="176"/>
    </location>
</feature>
<evidence type="ECO:0000256" key="1">
    <source>
        <dbReference type="SAM" id="MobiDB-lite"/>
    </source>
</evidence>
<proteinExistence type="predicted"/>
<gene>
    <name evidence="4" type="primary">LOC117141411</name>
</gene>
<organism evidence="3 4">
    <name type="scientific">Drosophila mauritiana</name>
    <name type="common">Fruit fly</name>
    <dbReference type="NCBI Taxonomy" id="7226"/>
    <lineage>
        <taxon>Eukaryota</taxon>
        <taxon>Metazoa</taxon>
        <taxon>Ecdysozoa</taxon>
        <taxon>Arthropoda</taxon>
        <taxon>Hexapoda</taxon>
        <taxon>Insecta</taxon>
        <taxon>Pterygota</taxon>
        <taxon>Neoptera</taxon>
        <taxon>Endopterygota</taxon>
        <taxon>Diptera</taxon>
        <taxon>Brachycera</taxon>
        <taxon>Muscomorpha</taxon>
        <taxon>Ephydroidea</taxon>
        <taxon>Drosophilidae</taxon>
        <taxon>Drosophila</taxon>
        <taxon>Sophophora</taxon>
    </lineage>
</organism>
<reference evidence="4" key="1">
    <citation type="submission" date="2025-08" db="UniProtKB">
        <authorList>
            <consortium name="RefSeq"/>
        </authorList>
    </citation>
    <scope>IDENTIFICATION</scope>
    <source>
        <strain evidence="4">Mau12</strain>
        <tissue evidence="4">Whole Body</tissue>
    </source>
</reference>
<feature type="compositionally biased region" description="Low complexity" evidence="1">
    <location>
        <begin position="202"/>
        <end position="222"/>
    </location>
</feature>
<dbReference type="GeneID" id="117141411"/>
<dbReference type="Proteomes" id="UP000515162">
    <property type="component" value="Chromosome 3L"/>
</dbReference>